<dbReference type="Pfam" id="PF01126">
    <property type="entry name" value="Heme_oxygenase"/>
    <property type="match status" value="1"/>
</dbReference>
<dbReference type="EMBL" id="JADCNL010000013">
    <property type="protein sequence ID" value="KAG0455305.1"/>
    <property type="molecule type" value="Genomic_DNA"/>
</dbReference>
<dbReference type="Proteomes" id="UP000636800">
    <property type="component" value="Chromosome 13"/>
</dbReference>
<evidence type="ECO:0000256" key="8">
    <source>
        <dbReference type="ARBA" id="ARBA00022723"/>
    </source>
</evidence>
<sequence length="271" mass="31638">MAFQMPIFQARCLTTNRPLSLSLPFDNTSHQAWSKRLDGRRWTSRVRRKTAVVVSAEMPGKPEEEKGFAELWQPLTTKLLTGDQARKGKLDRKRISRWEPTVEGYIRFLRDNKLVYDTLEYIVEEAHCPWYAEFRNTGLERSEVLAKDLEWFKEQGQAIPEPSTSALTYSQFLKELSRKDPHAFICHFYNIYVAHTSSGCMIGKKVAEIILDSRELEFYQWKGAIGLLLQNLREKLHKIANDWPSEEKTRCLEETMKSFKYSGEILRLISP</sequence>
<dbReference type="GO" id="GO:0046872">
    <property type="term" value="F:metal ion binding"/>
    <property type="evidence" value="ECO:0007669"/>
    <property type="project" value="UniProtKB-KW"/>
</dbReference>
<gene>
    <name evidence="12" type="ORF">HPP92_024597</name>
</gene>
<comment type="subcellular location">
    <subcellularLocation>
        <location evidence="1">Plastid</location>
        <location evidence="1">Chloroplast</location>
    </subcellularLocation>
</comment>
<accession>A0A835UBN9</accession>
<dbReference type="InterPro" id="IPR016951">
    <property type="entry name" value="Haem_Oase_decyc_pln"/>
</dbReference>
<evidence type="ECO:0000256" key="3">
    <source>
        <dbReference type="ARBA" id="ARBA00012360"/>
    </source>
</evidence>
<evidence type="ECO:0000313" key="12">
    <source>
        <dbReference type="EMBL" id="KAG0455305.1"/>
    </source>
</evidence>
<evidence type="ECO:0000256" key="7">
    <source>
        <dbReference type="ARBA" id="ARBA00022640"/>
    </source>
</evidence>
<dbReference type="CDD" id="cd19165">
    <property type="entry name" value="HemeO"/>
    <property type="match status" value="1"/>
</dbReference>
<dbReference type="GO" id="GO:0015979">
    <property type="term" value="P:photosynthesis"/>
    <property type="evidence" value="ECO:0007669"/>
    <property type="project" value="UniProtKB-KW"/>
</dbReference>
<dbReference type="PANTHER" id="PTHR35703:SF2">
    <property type="entry name" value="HEME OXYGENASE 1, CHLOROPLASTIC-RELATED"/>
    <property type="match status" value="1"/>
</dbReference>
<evidence type="ECO:0000256" key="9">
    <source>
        <dbReference type="ARBA" id="ARBA00022946"/>
    </source>
</evidence>
<comment type="caution">
    <text evidence="12">The sequence shown here is derived from an EMBL/GenBank/DDBJ whole genome shotgun (WGS) entry which is preliminary data.</text>
</comment>
<keyword evidence="4" id="KW-0150">Chloroplast</keyword>
<keyword evidence="10" id="KW-0560">Oxidoreductase</keyword>
<dbReference type="InterPro" id="IPR016084">
    <property type="entry name" value="Haem_Oase-like_multi-hlx"/>
</dbReference>
<dbReference type="GO" id="GO:0004392">
    <property type="term" value="F:heme oxygenase (decyclizing) activity"/>
    <property type="evidence" value="ECO:0007669"/>
    <property type="project" value="UniProtKB-EC"/>
</dbReference>
<dbReference type="InterPro" id="IPR002051">
    <property type="entry name" value="Haem_Oase"/>
</dbReference>
<keyword evidence="8" id="KW-0479">Metal-binding</keyword>
<reference evidence="12 13" key="1">
    <citation type="journal article" date="2020" name="Nat. Food">
        <title>A phased Vanilla planifolia genome enables genetic improvement of flavour and production.</title>
        <authorList>
            <person name="Hasing T."/>
            <person name="Tang H."/>
            <person name="Brym M."/>
            <person name="Khazi F."/>
            <person name="Huang T."/>
            <person name="Chambers A.H."/>
        </authorList>
    </citation>
    <scope>NUCLEOTIDE SEQUENCE [LARGE SCALE GENOMIC DNA]</scope>
    <source>
        <tissue evidence="12">Leaf</tissue>
    </source>
</reference>
<keyword evidence="13" id="KW-1185">Reference proteome</keyword>
<evidence type="ECO:0000256" key="1">
    <source>
        <dbReference type="ARBA" id="ARBA00004229"/>
    </source>
</evidence>
<evidence type="ECO:0000256" key="11">
    <source>
        <dbReference type="ARBA" id="ARBA00023004"/>
    </source>
</evidence>
<organism evidence="12 13">
    <name type="scientific">Vanilla planifolia</name>
    <name type="common">Vanilla</name>
    <dbReference type="NCBI Taxonomy" id="51239"/>
    <lineage>
        <taxon>Eukaryota</taxon>
        <taxon>Viridiplantae</taxon>
        <taxon>Streptophyta</taxon>
        <taxon>Embryophyta</taxon>
        <taxon>Tracheophyta</taxon>
        <taxon>Spermatophyta</taxon>
        <taxon>Magnoliopsida</taxon>
        <taxon>Liliopsida</taxon>
        <taxon>Asparagales</taxon>
        <taxon>Orchidaceae</taxon>
        <taxon>Vanilloideae</taxon>
        <taxon>Vanilleae</taxon>
        <taxon>Vanilla</taxon>
    </lineage>
</organism>
<proteinExistence type="inferred from homology"/>
<dbReference type="GO" id="GO:0006788">
    <property type="term" value="P:heme oxidation"/>
    <property type="evidence" value="ECO:0007669"/>
    <property type="project" value="InterPro"/>
</dbReference>
<dbReference type="SUPFAM" id="SSF48613">
    <property type="entry name" value="Heme oxygenase-like"/>
    <property type="match status" value="1"/>
</dbReference>
<dbReference type="PANTHER" id="PTHR35703">
    <property type="entry name" value="HEME OXYGENASE 1, CHLOROPLASTIC-RELATED"/>
    <property type="match status" value="1"/>
</dbReference>
<dbReference type="GO" id="GO:0010024">
    <property type="term" value="P:phytochromobilin biosynthetic process"/>
    <property type="evidence" value="ECO:0007669"/>
    <property type="project" value="TreeGrafter"/>
</dbReference>
<protein>
    <recommendedName>
        <fullName evidence="3">heme oxygenase (biliverdin-producing)</fullName>
        <ecNumber evidence="3">1.14.14.18</ecNumber>
    </recommendedName>
</protein>
<dbReference type="Gene3D" id="1.20.910.10">
    <property type="entry name" value="Heme oxygenase-like"/>
    <property type="match status" value="1"/>
</dbReference>
<dbReference type="GO" id="GO:0009507">
    <property type="term" value="C:chloroplast"/>
    <property type="evidence" value="ECO:0007669"/>
    <property type="project" value="UniProtKB-SubCell"/>
</dbReference>
<keyword evidence="5" id="KW-0602">Photosynthesis</keyword>
<dbReference type="InterPro" id="IPR016053">
    <property type="entry name" value="Haem_Oase-like"/>
</dbReference>
<dbReference type="EC" id="1.14.14.18" evidence="3"/>
<keyword evidence="6" id="KW-0349">Heme</keyword>
<keyword evidence="11" id="KW-0408">Iron</keyword>
<evidence type="ECO:0000256" key="6">
    <source>
        <dbReference type="ARBA" id="ARBA00022617"/>
    </source>
</evidence>
<evidence type="ECO:0000313" key="13">
    <source>
        <dbReference type="Proteomes" id="UP000636800"/>
    </source>
</evidence>
<evidence type="ECO:0000256" key="4">
    <source>
        <dbReference type="ARBA" id="ARBA00022528"/>
    </source>
</evidence>
<keyword evidence="9" id="KW-0809">Transit peptide</keyword>
<comment type="similarity">
    <text evidence="2">Belongs to the heme oxygenase family.</text>
</comment>
<name>A0A835UBN9_VANPL</name>
<evidence type="ECO:0000256" key="2">
    <source>
        <dbReference type="ARBA" id="ARBA00006134"/>
    </source>
</evidence>
<keyword evidence="7" id="KW-0934">Plastid</keyword>
<dbReference type="AlphaFoldDB" id="A0A835UBN9"/>
<evidence type="ECO:0000256" key="5">
    <source>
        <dbReference type="ARBA" id="ARBA00022531"/>
    </source>
</evidence>
<evidence type="ECO:0000256" key="10">
    <source>
        <dbReference type="ARBA" id="ARBA00023002"/>
    </source>
</evidence>